<organism evidence="1 2">
    <name type="scientific">Mesorhizobium marinum</name>
    <dbReference type="NCBI Taxonomy" id="3228790"/>
    <lineage>
        <taxon>Bacteria</taxon>
        <taxon>Pseudomonadati</taxon>
        <taxon>Pseudomonadota</taxon>
        <taxon>Alphaproteobacteria</taxon>
        <taxon>Hyphomicrobiales</taxon>
        <taxon>Phyllobacteriaceae</taxon>
        <taxon>Mesorhizobium</taxon>
    </lineage>
</organism>
<dbReference type="Proteomes" id="UP001556196">
    <property type="component" value="Unassembled WGS sequence"/>
</dbReference>
<gene>
    <name evidence="1" type="ORF">ABUE31_11220</name>
</gene>
<proteinExistence type="predicted"/>
<dbReference type="RefSeq" id="WP_367723688.1">
    <property type="nucleotide sequence ID" value="NZ_JBFOCI010000003.1"/>
</dbReference>
<evidence type="ECO:0000313" key="1">
    <source>
        <dbReference type="EMBL" id="MEW9806553.1"/>
    </source>
</evidence>
<keyword evidence="2" id="KW-1185">Reference proteome</keyword>
<dbReference type="EMBL" id="JBFOCI010000003">
    <property type="protein sequence ID" value="MEW9806553.1"/>
    <property type="molecule type" value="Genomic_DNA"/>
</dbReference>
<reference evidence="1 2" key="1">
    <citation type="submission" date="2024-06" db="EMBL/GenBank/DDBJ databases">
        <authorList>
            <person name="Tuo L."/>
        </authorList>
    </citation>
    <scope>NUCLEOTIDE SEQUENCE [LARGE SCALE GENOMIC DNA]</scope>
    <source>
        <strain evidence="1 2">ZMM04-5</strain>
    </source>
</reference>
<accession>A0ABV3R1A2</accession>
<protein>
    <submittedName>
        <fullName evidence="1">Uncharacterized protein</fullName>
    </submittedName>
</protein>
<evidence type="ECO:0000313" key="2">
    <source>
        <dbReference type="Proteomes" id="UP001556196"/>
    </source>
</evidence>
<comment type="caution">
    <text evidence="1">The sequence shown here is derived from an EMBL/GenBank/DDBJ whole genome shotgun (WGS) entry which is preliminary data.</text>
</comment>
<name>A0ABV3R1A2_9HYPH</name>
<sequence length="265" mass="27415">MDVSVKVSLQGGHQWEFVAEAGSPMVTGLVSALPGATVDASLPPDGLIQLEAKSGERLFVTRSSLVAVSITELDSQGRHSAFAKPTFAGASSPAPFVLVSNFFTPGTLANLQAAISMANSSPIAANVREFSLDRLPIDAERALIRAIDDALTAFGIETNDADRHLNLRALQANDSSAVGLNVRGSIVSLVALLPLTKSAKVFGSINLRDQIADGALAEGVRQVSLESNNLLIYPTAVGNDALHVMSDNAVILEGVLCGGGAVGSE</sequence>